<dbReference type="InterPro" id="IPR036770">
    <property type="entry name" value="Ankyrin_rpt-contain_sf"/>
</dbReference>
<sequence>MYFNMESKKIILGNKFVIVLITIFLFMDKADAAPPPLPPALPQLESDKVNQQKEEAGSLLEKIQQFMHSKKIDNEVSGSSKPASTPQDTNNEEGETDSFIDLGNNKLPTLENTKELDQLDKHPYQKIDLDPPNKNDSNTNKDSPTLPTTEVKDAVPIKPLDSSTQSEPKIDIPSSNKSEPQTTVPSVTIPDKEKYPVILQQPSNADNKEVVAPNLDILPSSQEKKPTEPQVTAPIVPIVSPKENTESKMTKTQTPIPVFVKKDKQLDDSNKTVLEKDSNVTKEVQEVNKHQPNQSTITKDKASTIKETSPKITEFVQDEAQMLLLPNDDVVLGELTEEARLEQMDMYSFIQMFKKIYDSDNRKQQRKIIDNFIDNYDSDFHTTIVSDATDRAFEAVRKNNLFVLRVLLDNYPIIQRKGNDNYTLLHEAAETNNYYIAKLLIMRGINIKATNYHCRTALDISDEQNNNVGCLIMKATAN</sequence>
<reference evidence="3" key="1">
    <citation type="submission" date="2024-01" db="EMBL/GenBank/DDBJ databases">
        <title>Sequencing the genomes of a sandfly, Sergentomyia squamirostris, and its two endosymbionts.</title>
        <authorList>
            <person name="Itokawa K."/>
            <person name="Sanjoba C."/>
        </authorList>
    </citation>
    <scope>NUCLEOTIDE SEQUENCE</scope>
    <source>
        <strain evidence="3">RiSSQ</strain>
    </source>
</reference>
<dbReference type="Gene3D" id="1.25.40.20">
    <property type="entry name" value="Ankyrin repeat-containing domain"/>
    <property type="match status" value="1"/>
</dbReference>
<keyword evidence="1" id="KW-0040">ANK repeat</keyword>
<dbReference type="AlphaFoldDB" id="A0AAT9G9Z1"/>
<dbReference type="PROSITE" id="PS50297">
    <property type="entry name" value="ANK_REP_REGION"/>
    <property type="match status" value="1"/>
</dbReference>
<feature type="region of interest" description="Disordered" evidence="2">
    <location>
        <begin position="72"/>
        <end position="195"/>
    </location>
</feature>
<feature type="compositionally biased region" description="Polar residues" evidence="2">
    <location>
        <begin position="76"/>
        <end position="89"/>
    </location>
</feature>
<gene>
    <name evidence="3" type="ORF">DMENIID0002_12200</name>
</gene>
<dbReference type="SUPFAM" id="SSF48403">
    <property type="entry name" value="Ankyrin repeat"/>
    <property type="match status" value="1"/>
</dbReference>
<dbReference type="Pfam" id="PF12796">
    <property type="entry name" value="Ank_2"/>
    <property type="match status" value="1"/>
</dbReference>
<evidence type="ECO:0000313" key="3">
    <source>
        <dbReference type="EMBL" id="BFD46574.1"/>
    </source>
</evidence>
<evidence type="ECO:0000256" key="1">
    <source>
        <dbReference type="PROSITE-ProRule" id="PRU00023"/>
    </source>
</evidence>
<feature type="compositionally biased region" description="Polar residues" evidence="2">
    <location>
        <begin position="134"/>
        <end position="148"/>
    </location>
</feature>
<feature type="repeat" description="ANK" evidence="1">
    <location>
        <begin position="420"/>
        <end position="452"/>
    </location>
</feature>
<dbReference type="InterPro" id="IPR002110">
    <property type="entry name" value="Ankyrin_rpt"/>
</dbReference>
<evidence type="ECO:0000256" key="2">
    <source>
        <dbReference type="SAM" id="MobiDB-lite"/>
    </source>
</evidence>
<name>A0AAT9G9Z1_9RICK</name>
<protein>
    <recommendedName>
        <fullName evidence="4">Ankyrin repeat protein</fullName>
    </recommendedName>
</protein>
<dbReference type="SMART" id="SM00248">
    <property type="entry name" value="ANK"/>
    <property type="match status" value="1"/>
</dbReference>
<accession>A0AAT9G9Z1</accession>
<evidence type="ECO:0008006" key="4">
    <source>
        <dbReference type="Google" id="ProtNLM"/>
    </source>
</evidence>
<feature type="compositionally biased region" description="Basic and acidic residues" evidence="2">
    <location>
        <begin position="112"/>
        <end position="133"/>
    </location>
</feature>
<organism evidence="3">
    <name type="scientific">Candidatus Tisiphia endosymbiont of Sergentomyia squamirostris</name>
    <dbReference type="NCBI Taxonomy" id="3113639"/>
    <lineage>
        <taxon>Bacteria</taxon>
        <taxon>Pseudomonadati</taxon>
        <taxon>Pseudomonadota</taxon>
        <taxon>Alphaproteobacteria</taxon>
        <taxon>Rickettsiales</taxon>
        <taxon>Rickettsiaceae</taxon>
        <taxon>Rickettsieae</taxon>
        <taxon>Candidatus Tisiphia</taxon>
    </lineage>
</organism>
<dbReference type="EMBL" id="AP029170">
    <property type="protein sequence ID" value="BFD46574.1"/>
    <property type="molecule type" value="Genomic_DNA"/>
</dbReference>
<feature type="compositionally biased region" description="Polar residues" evidence="2">
    <location>
        <begin position="161"/>
        <end position="186"/>
    </location>
</feature>
<proteinExistence type="predicted"/>
<dbReference type="PROSITE" id="PS50088">
    <property type="entry name" value="ANK_REPEAT"/>
    <property type="match status" value="1"/>
</dbReference>